<dbReference type="GO" id="GO:0005997">
    <property type="term" value="P:xylulose metabolic process"/>
    <property type="evidence" value="ECO:0007669"/>
    <property type="project" value="TreeGrafter"/>
</dbReference>
<dbReference type="EMBL" id="UINC01102833">
    <property type="protein sequence ID" value="SVC64754.1"/>
    <property type="molecule type" value="Genomic_DNA"/>
</dbReference>
<keyword evidence="3" id="KW-0418">Kinase</keyword>
<evidence type="ECO:0000313" key="5">
    <source>
        <dbReference type="EMBL" id="SVC64754.1"/>
    </source>
</evidence>
<gene>
    <name evidence="5" type="ORF">METZ01_LOCUS317608</name>
</gene>
<evidence type="ECO:0000259" key="4">
    <source>
        <dbReference type="Pfam" id="PF00370"/>
    </source>
</evidence>
<comment type="similarity">
    <text evidence="1">Belongs to the FGGY kinase family.</text>
</comment>
<protein>
    <recommendedName>
        <fullName evidence="4">Carbohydrate kinase FGGY N-terminal domain-containing protein</fullName>
    </recommendedName>
</protein>
<evidence type="ECO:0000256" key="2">
    <source>
        <dbReference type="ARBA" id="ARBA00022679"/>
    </source>
</evidence>
<name>A0A382NU98_9ZZZZ</name>
<evidence type="ECO:0000256" key="1">
    <source>
        <dbReference type="ARBA" id="ARBA00009156"/>
    </source>
</evidence>
<dbReference type="InterPro" id="IPR043129">
    <property type="entry name" value="ATPase_NBD"/>
</dbReference>
<feature type="non-terminal residue" evidence="5">
    <location>
        <position position="323"/>
    </location>
</feature>
<organism evidence="5">
    <name type="scientific">marine metagenome</name>
    <dbReference type="NCBI Taxonomy" id="408172"/>
    <lineage>
        <taxon>unclassified sequences</taxon>
        <taxon>metagenomes</taxon>
        <taxon>ecological metagenomes</taxon>
    </lineage>
</organism>
<dbReference type="PANTHER" id="PTHR10196:SF80">
    <property type="entry name" value="D-RIBULOSE KINASE"/>
    <property type="match status" value="1"/>
</dbReference>
<dbReference type="Pfam" id="PF00370">
    <property type="entry name" value="FGGY_N"/>
    <property type="match status" value="1"/>
</dbReference>
<dbReference type="GO" id="GO:0004856">
    <property type="term" value="F:D-xylulokinase activity"/>
    <property type="evidence" value="ECO:0007669"/>
    <property type="project" value="TreeGrafter"/>
</dbReference>
<sequence length="323" mass="35983">MKIFLGIDFGTSGVRLIAINENEEIVASSQKSIEYPKIQGLSSIQDPNIWWKTFLFGLNEIKNIVNLNNIEKISVDGTSGTVLICDLNDKPLTEALMYNDASSLEESKYISKISYNDPLFSSPNNALARALNLINKYKLKSNFKIFHQADWIIGNLLGNFEHSDNNNCLKLGYDSQKKKWHEWIYDMPVKKNVFPKVNIPGQDLGNISLDLVNEFGINSNCRIVAGTTDGVASFLATGASKIGDCVTSIGSTMVIKSISSKPIFNKEFGIYSHRLGNIWLPGGASNVGGQILKSLFKDKIDYFSEKINTEKITGYNYYPLLKP</sequence>
<dbReference type="Gene3D" id="3.30.420.40">
    <property type="match status" value="2"/>
</dbReference>
<dbReference type="PANTHER" id="PTHR10196">
    <property type="entry name" value="SUGAR KINASE"/>
    <property type="match status" value="1"/>
</dbReference>
<keyword evidence="2" id="KW-0808">Transferase</keyword>
<dbReference type="GO" id="GO:0005829">
    <property type="term" value="C:cytosol"/>
    <property type="evidence" value="ECO:0007669"/>
    <property type="project" value="TreeGrafter"/>
</dbReference>
<reference evidence="5" key="1">
    <citation type="submission" date="2018-05" db="EMBL/GenBank/DDBJ databases">
        <authorList>
            <person name="Lanie J.A."/>
            <person name="Ng W.-L."/>
            <person name="Kazmierczak K.M."/>
            <person name="Andrzejewski T.M."/>
            <person name="Davidsen T.M."/>
            <person name="Wayne K.J."/>
            <person name="Tettelin H."/>
            <person name="Glass J.I."/>
            <person name="Rusch D."/>
            <person name="Podicherti R."/>
            <person name="Tsui H.-C.T."/>
            <person name="Winkler M.E."/>
        </authorList>
    </citation>
    <scope>NUCLEOTIDE SEQUENCE</scope>
</reference>
<proteinExistence type="inferred from homology"/>
<dbReference type="AlphaFoldDB" id="A0A382NU98"/>
<feature type="domain" description="Carbohydrate kinase FGGY N-terminal" evidence="4">
    <location>
        <begin position="4"/>
        <end position="235"/>
    </location>
</feature>
<evidence type="ECO:0000256" key="3">
    <source>
        <dbReference type="ARBA" id="ARBA00022777"/>
    </source>
</evidence>
<dbReference type="InterPro" id="IPR018484">
    <property type="entry name" value="FGGY_N"/>
</dbReference>
<accession>A0A382NU98</accession>
<dbReference type="SUPFAM" id="SSF53067">
    <property type="entry name" value="Actin-like ATPase domain"/>
    <property type="match status" value="1"/>
</dbReference>